<dbReference type="EMBL" id="QOPI01000025">
    <property type="protein sequence ID" value="RCL43290.1"/>
    <property type="molecule type" value="Genomic_DNA"/>
</dbReference>
<accession>A0A368C121</accession>
<sequence>MRIAITGAIFCICFFMPQQIAAAKLTINISNQEKPGVLFLTICNSAAGFENSVENESEEDSCRGAVVETELKDVFEIRAEVPDGEYAIAAFLDTNANNKMDKNFIGIPKEQYGFSNNAMGRMSAPSFDQAKFSVEGDTIHDIGLRSGIPK</sequence>
<proteinExistence type="predicted"/>
<evidence type="ECO:0000256" key="1">
    <source>
        <dbReference type="SAM" id="SignalP"/>
    </source>
</evidence>
<evidence type="ECO:0000313" key="3">
    <source>
        <dbReference type="Proteomes" id="UP000252915"/>
    </source>
</evidence>
<organism evidence="2 3">
    <name type="scientific">SAR86 cluster bacterium</name>
    <dbReference type="NCBI Taxonomy" id="2030880"/>
    <lineage>
        <taxon>Bacteria</taxon>
        <taxon>Pseudomonadati</taxon>
        <taxon>Pseudomonadota</taxon>
        <taxon>Gammaproteobacteria</taxon>
        <taxon>SAR86 cluster</taxon>
    </lineage>
</organism>
<name>A0A368C121_9GAMM</name>
<feature type="signal peptide" evidence="1">
    <location>
        <begin position="1"/>
        <end position="21"/>
    </location>
</feature>
<keyword evidence="1" id="KW-0732">Signal</keyword>
<feature type="chain" id="PRO_5016827569" evidence="1">
    <location>
        <begin position="22"/>
        <end position="150"/>
    </location>
</feature>
<dbReference type="InterPro" id="IPR018673">
    <property type="entry name" value="DUF2141"/>
</dbReference>
<dbReference type="Pfam" id="PF09912">
    <property type="entry name" value="DUF2141"/>
    <property type="match status" value="1"/>
</dbReference>
<evidence type="ECO:0000313" key="2">
    <source>
        <dbReference type="EMBL" id="RCL43290.1"/>
    </source>
</evidence>
<reference evidence="2 3" key="1">
    <citation type="journal article" date="2018" name="Microbiome">
        <title>Fine metagenomic profile of the Mediterranean stratified and mixed water columns revealed by assembly and recruitment.</title>
        <authorList>
            <person name="Haro-Moreno J.M."/>
            <person name="Lopez-Perez M."/>
            <person name="De La Torre J.R."/>
            <person name="Picazo A."/>
            <person name="Camacho A."/>
            <person name="Rodriguez-Valera F."/>
        </authorList>
    </citation>
    <scope>NUCLEOTIDE SEQUENCE [LARGE SCALE GENOMIC DNA]</scope>
    <source>
        <strain evidence="2">MED-G78</strain>
    </source>
</reference>
<dbReference type="Proteomes" id="UP000252915">
    <property type="component" value="Unassembled WGS sequence"/>
</dbReference>
<protein>
    <submittedName>
        <fullName evidence="2">DUF2141 domain-containing protein</fullName>
    </submittedName>
</protein>
<comment type="caution">
    <text evidence="2">The sequence shown here is derived from an EMBL/GenBank/DDBJ whole genome shotgun (WGS) entry which is preliminary data.</text>
</comment>
<gene>
    <name evidence="2" type="ORF">DBW92_04000</name>
</gene>
<dbReference type="AlphaFoldDB" id="A0A368C121"/>